<name>A0A6C0KA52_9ZZZZ</name>
<keyword evidence="1" id="KW-0472">Membrane</keyword>
<feature type="transmembrane region" description="Helical" evidence="1">
    <location>
        <begin position="20"/>
        <end position="39"/>
    </location>
</feature>
<keyword evidence="1" id="KW-1133">Transmembrane helix</keyword>
<accession>A0A6C0KA52</accession>
<evidence type="ECO:0000313" key="2">
    <source>
        <dbReference type="EMBL" id="QHU14273.1"/>
    </source>
</evidence>
<sequence>MDDDVYEVYGLAIFQTDNTLWVRALMITIFCQAVSWCAGA</sequence>
<organism evidence="2">
    <name type="scientific">viral metagenome</name>
    <dbReference type="NCBI Taxonomy" id="1070528"/>
    <lineage>
        <taxon>unclassified sequences</taxon>
        <taxon>metagenomes</taxon>
        <taxon>organismal metagenomes</taxon>
    </lineage>
</organism>
<protein>
    <submittedName>
        <fullName evidence="2">Uncharacterized protein</fullName>
    </submittedName>
</protein>
<dbReference type="AlphaFoldDB" id="A0A6C0KA52"/>
<evidence type="ECO:0000256" key="1">
    <source>
        <dbReference type="SAM" id="Phobius"/>
    </source>
</evidence>
<keyword evidence="1" id="KW-0812">Transmembrane</keyword>
<dbReference type="EMBL" id="MN740839">
    <property type="protein sequence ID" value="QHU14273.1"/>
    <property type="molecule type" value="Genomic_DNA"/>
</dbReference>
<proteinExistence type="predicted"/>
<reference evidence="2" key="1">
    <citation type="journal article" date="2020" name="Nature">
        <title>Giant virus diversity and host interactions through global metagenomics.</title>
        <authorList>
            <person name="Schulz F."/>
            <person name="Roux S."/>
            <person name="Paez-Espino D."/>
            <person name="Jungbluth S."/>
            <person name="Walsh D.A."/>
            <person name="Denef V.J."/>
            <person name="McMahon K.D."/>
            <person name="Konstantinidis K.T."/>
            <person name="Eloe-Fadrosh E.A."/>
            <person name="Kyrpides N.C."/>
            <person name="Woyke T."/>
        </authorList>
    </citation>
    <scope>NUCLEOTIDE SEQUENCE</scope>
    <source>
        <strain evidence="2">GVMAG-S-1102113-118</strain>
    </source>
</reference>